<sequence length="352" mass="39498">MEYQTLESILQSNLSGEELKFANHLLFGPNIPRELHLEYSAEDLQDIAEVKGYSFLDNSSSKTPRVVRIALFQNAIVEKTTASISKQRDALLDLGKRAINLAAKCGVQIFCFQECWDMPIIFCTQKKLPWVEFAQDAYKGPTTLMLCELAKLHNMVIVSPILERDNDEDCLWNTAVVIDNNGKVLGISRKNHIPISGRFGESYYYNPSELGHPVFQTEFGRIGVCICYERHHPQCFFSYALNSAEIVFNPSATVKSFSESLWPIEARDAAFQNEFYVGAINRVGQEQFDSSSDSQGMSSFYGSSYVSGPDGSKTPGISLDRNGLLVVDLNLNKCSQRSSTERLAKLSFPFMK</sequence>
<dbReference type="STRING" id="158441.A0A226F6R0"/>
<accession>A0A226F6R0</accession>
<dbReference type="OrthoDB" id="412018at2759"/>
<dbReference type="AlphaFoldDB" id="A0A226F6R0"/>
<gene>
    <name evidence="3" type="ORF">Fcan01_03027</name>
</gene>
<dbReference type="PANTHER" id="PTHR43674">
    <property type="entry name" value="NITRILASE C965.09-RELATED"/>
    <property type="match status" value="1"/>
</dbReference>
<dbReference type="OMA" id="AHADFGH"/>
<dbReference type="Pfam" id="PF00795">
    <property type="entry name" value="CN_hydrolase"/>
    <property type="match status" value="1"/>
</dbReference>
<dbReference type="InterPro" id="IPR036526">
    <property type="entry name" value="C-N_Hydrolase_sf"/>
</dbReference>
<dbReference type="Proteomes" id="UP000198287">
    <property type="component" value="Unassembled WGS sequence"/>
</dbReference>
<keyword evidence="1" id="KW-0378">Hydrolase</keyword>
<feature type="domain" description="CN hydrolase" evidence="2">
    <location>
        <begin position="67"/>
        <end position="331"/>
    </location>
</feature>
<dbReference type="InterPro" id="IPR050345">
    <property type="entry name" value="Aliph_Amidase/BUP"/>
</dbReference>
<dbReference type="PROSITE" id="PS50263">
    <property type="entry name" value="CN_HYDROLASE"/>
    <property type="match status" value="1"/>
</dbReference>
<dbReference type="GO" id="GO:0003837">
    <property type="term" value="F:beta-ureidopropionase activity"/>
    <property type="evidence" value="ECO:0007669"/>
    <property type="project" value="TreeGrafter"/>
</dbReference>
<protein>
    <submittedName>
        <fullName evidence="3">Beta-ureidopropionase</fullName>
    </submittedName>
</protein>
<dbReference type="PANTHER" id="PTHR43674:SF2">
    <property type="entry name" value="BETA-UREIDOPROPIONASE"/>
    <property type="match status" value="1"/>
</dbReference>
<dbReference type="SUPFAM" id="SSF56317">
    <property type="entry name" value="Carbon-nitrogen hydrolase"/>
    <property type="match status" value="1"/>
</dbReference>
<organism evidence="3 4">
    <name type="scientific">Folsomia candida</name>
    <name type="common">Springtail</name>
    <dbReference type="NCBI Taxonomy" id="158441"/>
    <lineage>
        <taxon>Eukaryota</taxon>
        <taxon>Metazoa</taxon>
        <taxon>Ecdysozoa</taxon>
        <taxon>Arthropoda</taxon>
        <taxon>Hexapoda</taxon>
        <taxon>Collembola</taxon>
        <taxon>Entomobryomorpha</taxon>
        <taxon>Isotomoidea</taxon>
        <taxon>Isotomidae</taxon>
        <taxon>Proisotominae</taxon>
        <taxon>Folsomia</taxon>
    </lineage>
</organism>
<evidence type="ECO:0000313" key="3">
    <source>
        <dbReference type="EMBL" id="OXA65020.1"/>
    </source>
</evidence>
<evidence type="ECO:0000259" key="2">
    <source>
        <dbReference type="PROSITE" id="PS50263"/>
    </source>
</evidence>
<dbReference type="GO" id="GO:0033396">
    <property type="term" value="P:beta-alanine biosynthetic process via 3-ureidopropionate"/>
    <property type="evidence" value="ECO:0007669"/>
    <property type="project" value="TreeGrafter"/>
</dbReference>
<comment type="caution">
    <text evidence="3">The sequence shown here is derived from an EMBL/GenBank/DDBJ whole genome shotgun (WGS) entry which is preliminary data.</text>
</comment>
<evidence type="ECO:0000256" key="1">
    <source>
        <dbReference type="ARBA" id="ARBA00022801"/>
    </source>
</evidence>
<dbReference type="EMBL" id="LNIX01000001">
    <property type="protein sequence ID" value="OXA65020.1"/>
    <property type="molecule type" value="Genomic_DNA"/>
</dbReference>
<proteinExistence type="predicted"/>
<dbReference type="InterPro" id="IPR003010">
    <property type="entry name" value="C-N_Hydrolase"/>
</dbReference>
<dbReference type="Gene3D" id="3.60.110.10">
    <property type="entry name" value="Carbon-nitrogen hydrolase"/>
    <property type="match status" value="1"/>
</dbReference>
<name>A0A226F6R0_FOLCA</name>
<keyword evidence="4" id="KW-1185">Reference proteome</keyword>
<reference evidence="3 4" key="1">
    <citation type="submission" date="2015-12" db="EMBL/GenBank/DDBJ databases">
        <title>The genome of Folsomia candida.</title>
        <authorList>
            <person name="Faddeeva A."/>
            <person name="Derks M.F."/>
            <person name="Anvar Y."/>
            <person name="Smit S."/>
            <person name="Van Straalen N."/>
            <person name="Roelofs D."/>
        </authorList>
    </citation>
    <scope>NUCLEOTIDE SEQUENCE [LARGE SCALE GENOMIC DNA]</scope>
    <source>
        <strain evidence="3 4">VU population</strain>
        <tissue evidence="3">Whole body</tissue>
    </source>
</reference>
<evidence type="ECO:0000313" key="4">
    <source>
        <dbReference type="Proteomes" id="UP000198287"/>
    </source>
</evidence>